<evidence type="ECO:0000313" key="9">
    <source>
        <dbReference type="EnsemblMetazoa" id="SMAR007109-PA"/>
    </source>
</evidence>
<protein>
    <recommendedName>
        <fullName evidence="11">Amino acid permease/ SLC12A domain-containing protein</fullName>
    </recommendedName>
</protein>
<evidence type="ECO:0000256" key="6">
    <source>
        <dbReference type="ARBA" id="ARBA00022989"/>
    </source>
</evidence>
<evidence type="ECO:0000256" key="7">
    <source>
        <dbReference type="ARBA" id="ARBA00023136"/>
    </source>
</evidence>
<dbReference type="EnsemblMetazoa" id="SMAR007109-RA">
    <property type="protein sequence ID" value="SMAR007109-PA"/>
    <property type="gene ID" value="SMAR007109"/>
</dbReference>
<dbReference type="AlphaFoldDB" id="T1J0Q3"/>
<keyword evidence="10" id="KW-1185">Reference proteome</keyword>
<feature type="transmembrane region" description="Helical" evidence="8">
    <location>
        <begin position="161"/>
        <end position="181"/>
    </location>
</feature>
<dbReference type="Pfam" id="PF13520">
    <property type="entry name" value="AA_permease_2"/>
    <property type="match status" value="1"/>
</dbReference>
<organism evidence="9 10">
    <name type="scientific">Strigamia maritima</name>
    <name type="common">European centipede</name>
    <name type="synonym">Geophilus maritimus</name>
    <dbReference type="NCBI Taxonomy" id="126957"/>
    <lineage>
        <taxon>Eukaryota</taxon>
        <taxon>Metazoa</taxon>
        <taxon>Ecdysozoa</taxon>
        <taxon>Arthropoda</taxon>
        <taxon>Myriapoda</taxon>
        <taxon>Chilopoda</taxon>
        <taxon>Pleurostigmophora</taxon>
        <taxon>Geophilomorpha</taxon>
        <taxon>Linotaeniidae</taxon>
        <taxon>Strigamia</taxon>
    </lineage>
</organism>
<sequence length="502" mass="54654">MVHIVQTPPCQTGLLSGFPSNGNIKAKLVKNTDETVKLKNNLGLLNGVAIIIGIIIGSGIFVSPKGVIQNTGSVGLALVVWILCGVLSLVGALCYAELGTLIPRSGGDYAYIHEAFGPLPAFLYLWCANVVFVPSTNAIMALTFANYVIQPFFPNCDTPETGVKLLAAAVICFLTFLNCYNVKWATKLQSVMLVFKIAALGIVIIAGLAKLGMGQTKHFDNAFEGSTNDISLIGLSFYSGIYSFAGWNYLNFVTEELKSPYKNLPRAIGISLPIVILVYVFANLAYFTVLTSNDILASNAVAVTFADKLFGKYLSWLMPVLVAGCTFGGLSVHIFTSARLCFVGARQGHFPTCLALIRVTNLSPVTALIFLGALSLVMLNTSDVFVLINYSSFVESFFVLISVLGLLRLRYTRPKAFRPIKVWIGLPVLFLAVCVFLVITPIFATPKVVGMAVGIILTGIPIYFGTIYWENKPMWFQKSIRALTIWIQKLFLSVEDEGDRLN</sequence>
<evidence type="ECO:0000256" key="1">
    <source>
        <dbReference type="ARBA" id="ARBA00004651"/>
    </source>
</evidence>
<keyword evidence="4" id="KW-1003">Cell membrane</keyword>
<keyword evidence="5 8" id="KW-0812">Transmembrane</keyword>
<proteinExistence type="inferred from homology"/>
<dbReference type="OMA" id="FAYDGWL"/>
<keyword evidence="3" id="KW-0813">Transport</keyword>
<feature type="transmembrane region" description="Helical" evidence="8">
    <location>
        <begin position="123"/>
        <end position="149"/>
    </location>
</feature>
<feature type="transmembrane region" description="Helical" evidence="8">
    <location>
        <begin position="42"/>
        <end position="62"/>
    </location>
</feature>
<name>T1J0Q3_STRMM</name>
<keyword evidence="7 8" id="KW-0472">Membrane</keyword>
<accession>T1J0Q3</accession>
<feature type="transmembrane region" description="Helical" evidence="8">
    <location>
        <begin position="270"/>
        <end position="289"/>
    </location>
</feature>
<evidence type="ECO:0008006" key="11">
    <source>
        <dbReference type="Google" id="ProtNLM"/>
    </source>
</evidence>
<dbReference type="InterPro" id="IPR050598">
    <property type="entry name" value="AminoAcid_Transporter"/>
</dbReference>
<comment type="similarity">
    <text evidence="2">Belongs to the amino acid-polyamine-organocation (APC) superfamily. L-type amino acid transporter (LAT) (TC 2.A.3.8) family.</text>
</comment>
<comment type="subcellular location">
    <subcellularLocation>
        <location evidence="1">Cell membrane</location>
        <topology evidence="1">Multi-pass membrane protein</topology>
    </subcellularLocation>
</comment>
<dbReference type="eggNOG" id="KOG1287">
    <property type="taxonomic scope" value="Eukaryota"/>
</dbReference>
<dbReference type="PhylomeDB" id="T1J0Q3"/>
<reference evidence="10" key="1">
    <citation type="submission" date="2011-05" db="EMBL/GenBank/DDBJ databases">
        <authorList>
            <person name="Richards S.R."/>
            <person name="Qu J."/>
            <person name="Jiang H."/>
            <person name="Jhangiani S.N."/>
            <person name="Agravi P."/>
            <person name="Goodspeed R."/>
            <person name="Gross S."/>
            <person name="Mandapat C."/>
            <person name="Jackson L."/>
            <person name="Mathew T."/>
            <person name="Pu L."/>
            <person name="Thornton R."/>
            <person name="Saada N."/>
            <person name="Wilczek-Boney K.B."/>
            <person name="Lee S."/>
            <person name="Kovar C."/>
            <person name="Wu Y."/>
            <person name="Scherer S.E."/>
            <person name="Worley K.C."/>
            <person name="Muzny D.M."/>
            <person name="Gibbs R."/>
        </authorList>
    </citation>
    <scope>NUCLEOTIDE SEQUENCE</scope>
    <source>
        <strain evidence="10">Brora</strain>
    </source>
</reference>
<evidence type="ECO:0000256" key="2">
    <source>
        <dbReference type="ARBA" id="ARBA00007040"/>
    </source>
</evidence>
<dbReference type="PANTHER" id="PTHR11785">
    <property type="entry name" value="AMINO ACID TRANSPORTER"/>
    <property type="match status" value="1"/>
</dbReference>
<feature type="transmembrane region" description="Helical" evidence="8">
    <location>
        <begin position="74"/>
        <end position="96"/>
    </location>
</feature>
<dbReference type="HOGENOM" id="CLU_007946_3_0_1"/>
<dbReference type="Proteomes" id="UP000014500">
    <property type="component" value="Unassembled WGS sequence"/>
</dbReference>
<dbReference type="FunFam" id="1.20.1740.10:FF:000003">
    <property type="entry name" value="Y+L amino acid transporter 1 isoform X1"/>
    <property type="match status" value="1"/>
</dbReference>
<feature type="transmembrane region" description="Helical" evidence="8">
    <location>
        <begin position="421"/>
        <end position="443"/>
    </location>
</feature>
<dbReference type="Gene3D" id="1.20.1740.10">
    <property type="entry name" value="Amino acid/polyamine transporter I"/>
    <property type="match status" value="1"/>
</dbReference>
<evidence type="ECO:0000256" key="3">
    <source>
        <dbReference type="ARBA" id="ARBA00022448"/>
    </source>
</evidence>
<feature type="transmembrane region" description="Helical" evidence="8">
    <location>
        <begin position="384"/>
        <end position="409"/>
    </location>
</feature>
<feature type="transmembrane region" description="Helical" evidence="8">
    <location>
        <begin position="449"/>
        <end position="469"/>
    </location>
</feature>
<feature type="transmembrane region" description="Helical" evidence="8">
    <location>
        <begin position="232"/>
        <end position="250"/>
    </location>
</feature>
<evidence type="ECO:0000256" key="8">
    <source>
        <dbReference type="SAM" id="Phobius"/>
    </source>
</evidence>
<feature type="transmembrane region" description="Helical" evidence="8">
    <location>
        <begin position="355"/>
        <end position="378"/>
    </location>
</feature>
<dbReference type="STRING" id="126957.T1J0Q3"/>
<reference evidence="9" key="2">
    <citation type="submission" date="2015-02" db="UniProtKB">
        <authorList>
            <consortium name="EnsemblMetazoa"/>
        </authorList>
    </citation>
    <scope>IDENTIFICATION</scope>
</reference>
<dbReference type="InterPro" id="IPR002293">
    <property type="entry name" value="AA/rel_permease1"/>
</dbReference>
<feature type="transmembrane region" description="Helical" evidence="8">
    <location>
        <begin position="313"/>
        <end position="335"/>
    </location>
</feature>
<dbReference type="PIRSF" id="PIRSF006060">
    <property type="entry name" value="AA_transporter"/>
    <property type="match status" value="1"/>
</dbReference>
<feature type="transmembrane region" description="Helical" evidence="8">
    <location>
        <begin position="193"/>
        <end position="212"/>
    </location>
</feature>
<evidence type="ECO:0000256" key="5">
    <source>
        <dbReference type="ARBA" id="ARBA00022692"/>
    </source>
</evidence>
<evidence type="ECO:0000313" key="10">
    <source>
        <dbReference type="Proteomes" id="UP000014500"/>
    </source>
</evidence>
<keyword evidence="6 8" id="KW-1133">Transmembrane helix</keyword>
<dbReference type="GO" id="GO:0015179">
    <property type="term" value="F:L-amino acid transmembrane transporter activity"/>
    <property type="evidence" value="ECO:0007669"/>
    <property type="project" value="TreeGrafter"/>
</dbReference>
<evidence type="ECO:0000256" key="4">
    <source>
        <dbReference type="ARBA" id="ARBA00022475"/>
    </source>
</evidence>
<dbReference type="PANTHER" id="PTHR11785:SF240">
    <property type="entry name" value="LD25378P"/>
    <property type="match status" value="1"/>
</dbReference>
<dbReference type="EMBL" id="JH431739">
    <property type="status" value="NOT_ANNOTATED_CDS"/>
    <property type="molecule type" value="Genomic_DNA"/>
</dbReference>
<dbReference type="GO" id="GO:0005886">
    <property type="term" value="C:plasma membrane"/>
    <property type="evidence" value="ECO:0007669"/>
    <property type="project" value="UniProtKB-SubCell"/>
</dbReference>